<dbReference type="KEGG" id="trg:TRUGW13939_03103"/>
<proteinExistence type="predicted"/>
<evidence type="ECO:0000313" key="2">
    <source>
        <dbReference type="EMBL" id="QKX56004.1"/>
    </source>
</evidence>
<dbReference type="OrthoDB" id="5282002at2759"/>
<dbReference type="RefSeq" id="XP_035342182.1">
    <property type="nucleotide sequence ID" value="XM_035486289.1"/>
</dbReference>
<dbReference type="EMBL" id="CP055899">
    <property type="protein sequence ID" value="QKX56004.1"/>
    <property type="molecule type" value="Genomic_DNA"/>
</dbReference>
<organism evidence="2 3">
    <name type="scientific">Talaromyces rugulosus</name>
    <name type="common">Penicillium rugulosum</name>
    <dbReference type="NCBI Taxonomy" id="121627"/>
    <lineage>
        <taxon>Eukaryota</taxon>
        <taxon>Fungi</taxon>
        <taxon>Dikarya</taxon>
        <taxon>Ascomycota</taxon>
        <taxon>Pezizomycotina</taxon>
        <taxon>Eurotiomycetes</taxon>
        <taxon>Eurotiomycetidae</taxon>
        <taxon>Eurotiales</taxon>
        <taxon>Trichocomaceae</taxon>
        <taxon>Talaromyces</taxon>
        <taxon>Talaromyces sect. Islandici</taxon>
    </lineage>
</organism>
<evidence type="ECO:0000259" key="1">
    <source>
        <dbReference type="Pfam" id="PF14737"/>
    </source>
</evidence>
<dbReference type="AlphaFoldDB" id="A0A7H8QPW9"/>
<dbReference type="InterPro" id="IPR027974">
    <property type="entry name" value="DUF4470"/>
</dbReference>
<dbReference type="GeneID" id="55990609"/>
<keyword evidence="3" id="KW-1185">Reference proteome</keyword>
<dbReference type="Proteomes" id="UP000509510">
    <property type="component" value="Chromosome II"/>
</dbReference>
<dbReference type="Pfam" id="PF14737">
    <property type="entry name" value="DUF4470"/>
    <property type="match status" value="1"/>
</dbReference>
<accession>A0A7H8QPW9</accession>
<protein>
    <recommendedName>
        <fullName evidence="1">DUF4470 domain-containing protein</fullName>
    </recommendedName>
</protein>
<gene>
    <name evidence="2" type="ORF">TRUGW13939_03103</name>
</gene>
<feature type="domain" description="DUF4470" evidence="1">
    <location>
        <begin position="32"/>
        <end position="128"/>
    </location>
</feature>
<sequence>MPKVALVSPQDRLNADFIGPGIGTMFGAKKYLWGNIPAFDILKLGSNEGEKYAGDLRLLFAASGDIRHVIKTVALVPSSYDHSLEVTINDKDFDIVARNIILLLVALVVEKPDEAVDCIIHLWYSALVRQADIDILQDRIRPLIEDICEKVKNKSPDHLLAKTWKFGRRSLRLVLEQSSWNRLLNLFKKPAITAEQANRIRLENTLAPSRRDYRDRYMNCISPIQRVSFNKFRQDGLLLPFGFSRQDFREPNPTFFQVGDTWPMKDDADPLHGWSLEEVSNTSSGAATADTYGKLFYYLRGLLYAFLDRISGLNVSFKLFQLDVSSLPDHLDKESFSRIDVSNISDRAWLGIRHTLYFMLPLLQTPLQNPHATLITLFMNAVEETLTDKDRMQGLTPHSRETKDLFQYLGASPENKPDVIKLIVGRDLVTKYDHIFDRYVKDLQFYHVGEVLGAMMKEKHTIIEKWPYRLKLRPGQPGAQDEFDRCMMIGVSGKERYIEWKKIHQGYL</sequence>
<reference evidence="3" key="1">
    <citation type="submission" date="2020-06" db="EMBL/GenBank/DDBJ databases">
        <title>A chromosome-scale genome assembly of Talaromyces rugulosus W13939.</title>
        <authorList>
            <person name="Wang B."/>
            <person name="Guo L."/>
            <person name="Ye K."/>
            <person name="Wang L."/>
        </authorList>
    </citation>
    <scope>NUCLEOTIDE SEQUENCE [LARGE SCALE GENOMIC DNA]</scope>
    <source>
        <strain evidence="3">W13939</strain>
    </source>
</reference>
<name>A0A7H8QPW9_TALRU</name>
<evidence type="ECO:0000313" key="3">
    <source>
        <dbReference type="Proteomes" id="UP000509510"/>
    </source>
</evidence>